<dbReference type="EMBL" id="SNZB01000002">
    <property type="protein sequence ID" value="TDR22354.1"/>
    <property type="molecule type" value="Genomic_DNA"/>
</dbReference>
<sequence>MSLFNELKRRNVFRVAAAYLVIGWLLLQVTDTVVPALHLPDWIISALTLVLLLGFIPTVLFSWAYELTPDGLKKDSEVSANQVSSFTAKKLDVITLIAVVAVMLLVAWQQFGTKPKVAATDLAVADVPAFEVVETNVADTANTDDQSIAVLPFADLSPQSDQAYFSDGIAEEILNVLVKVKALKVASRTSSFGFKGQESMGIPAIAAKLNVRHVLEGSVRKSGQMVRVTAQLIDAQTDQHLWSETYDRELTTENLFAIQDEVAKAIVEQLGIALKTDQQLTHEGHQVPALNNYDLFLKARALYRARLELDMVDGYLRQILEQEPDYAPAWELRAAVALLMPNYGFSDLTFVAAQEKVNLYAEKALALNPNSALSLAAKAYIRHLIAWEDGTKQDYQSIINDLIRAIEIDPNLPSPMNWLGLAYAAVGQTDLSTATFQTCKQRHPFFSPCTENLYDIKAGMGLYDESWEIFKQANEQGISTGNWVNFITLAQQQERTAFLLVAGSPNLLLGWHRLPEIYDAYQNLDQDHSSLVADIRAYSKSQSSFDPYFAKILLFPLGDVESKPYEFFLWGPHGKKYRQSASFKPLFKTNGIFDYWQLNGYPLQCRAEGDDDFECD</sequence>
<gene>
    <name evidence="2" type="ORF">C8D91_0842</name>
</gene>
<keyword evidence="1" id="KW-1133">Transmembrane helix</keyword>
<dbReference type="OrthoDB" id="7052061at2"/>
<dbReference type="SUPFAM" id="SSF48452">
    <property type="entry name" value="TPR-like"/>
    <property type="match status" value="1"/>
</dbReference>
<name>A0A4R6XVV6_9GAMM</name>
<feature type="transmembrane region" description="Helical" evidence="1">
    <location>
        <begin position="12"/>
        <end position="30"/>
    </location>
</feature>
<dbReference type="Gene3D" id="3.40.50.10070">
    <property type="entry name" value="TolB, N-terminal domain"/>
    <property type="match status" value="1"/>
</dbReference>
<feature type="transmembrane region" description="Helical" evidence="1">
    <location>
        <begin position="42"/>
        <end position="65"/>
    </location>
</feature>
<keyword evidence="1" id="KW-0472">Membrane</keyword>
<accession>A0A4R6XVV6</accession>
<dbReference type="RefSeq" id="WP_099019005.1">
    <property type="nucleotide sequence ID" value="NZ_NIHB01000002.1"/>
</dbReference>
<dbReference type="Gene3D" id="1.25.40.10">
    <property type="entry name" value="Tetratricopeptide repeat domain"/>
    <property type="match status" value="1"/>
</dbReference>
<dbReference type="AlphaFoldDB" id="A0A4R6XVV6"/>
<proteinExistence type="predicted"/>
<dbReference type="InterPro" id="IPR011990">
    <property type="entry name" value="TPR-like_helical_dom_sf"/>
</dbReference>
<feature type="transmembrane region" description="Helical" evidence="1">
    <location>
        <begin position="91"/>
        <end position="108"/>
    </location>
</feature>
<evidence type="ECO:0000313" key="3">
    <source>
        <dbReference type="Proteomes" id="UP000295724"/>
    </source>
</evidence>
<dbReference type="Proteomes" id="UP000295724">
    <property type="component" value="Unassembled WGS sequence"/>
</dbReference>
<evidence type="ECO:0000313" key="2">
    <source>
        <dbReference type="EMBL" id="TDR22354.1"/>
    </source>
</evidence>
<reference evidence="2 3" key="1">
    <citation type="submission" date="2019-03" db="EMBL/GenBank/DDBJ databases">
        <title>Genomic Encyclopedia of Type Strains, Phase IV (KMG-IV): sequencing the most valuable type-strain genomes for metagenomic binning, comparative biology and taxonomic classification.</title>
        <authorList>
            <person name="Goeker M."/>
        </authorList>
    </citation>
    <scope>NUCLEOTIDE SEQUENCE [LARGE SCALE GENOMIC DNA]</scope>
    <source>
        <strain evidence="2 3">DSM 25488</strain>
    </source>
</reference>
<keyword evidence="3" id="KW-1185">Reference proteome</keyword>
<protein>
    <submittedName>
        <fullName evidence="2">TolB-like protein</fullName>
    </submittedName>
</protein>
<evidence type="ECO:0000256" key="1">
    <source>
        <dbReference type="SAM" id="Phobius"/>
    </source>
</evidence>
<comment type="caution">
    <text evidence="2">The sequence shown here is derived from an EMBL/GenBank/DDBJ whole genome shotgun (WGS) entry which is preliminary data.</text>
</comment>
<keyword evidence="1" id="KW-0812">Transmembrane</keyword>
<organism evidence="2 3">
    <name type="scientific">Marinicella litoralis</name>
    <dbReference type="NCBI Taxonomy" id="644220"/>
    <lineage>
        <taxon>Bacteria</taxon>
        <taxon>Pseudomonadati</taxon>
        <taxon>Pseudomonadota</taxon>
        <taxon>Gammaproteobacteria</taxon>
        <taxon>Lysobacterales</taxon>
        <taxon>Marinicellaceae</taxon>
        <taxon>Marinicella</taxon>
    </lineage>
</organism>